<dbReference type="RefSeq" id="WP_008390746.1">
    <property type="nucleotide sequence ID" value="NC_021016.1"/>
</dbReference>
<name>A0A1Q2CAQ3_ANAHA</name>
<proteinExistence type="predicted"/>
<sequence>MKAQGFVGVGRFDTEWKRWVESEKQCLAEIMERYQMEWLQKGTHEKHLSVYEYEKKMRKAEVEELEQEISSQKDIIAD</sequence>
<protein>
    <submittedName>
        <fullName evidence="1">Uncharacterized protein</fullName>
    </submittedName>
</protein>
<accession>A0A1Q2CAQ3</accession>
<evidence type="ECO:0000313" key="2">
    <source>
        <dbReference type="Proteomes" id="UP000188159"/>
    </source>
</evidence>
<dbReference type="Proteomes" id="UP000188159">
    <property type="component" value="Chromosome"/>
</dbReference>
<dbReference type="OrthoDB" id="9800759at2"/>
<dbReference type="AlphaFoldDB" id="A0A1Q2CAQ3"/>
<gene>
    <name evidence="1" type="ORF">DO83_15370</name>
</gene>
<reference evidence="1 2" key="1">
    <citation type="journal article" date="2016" name="Sci. Rep.">
        <title>Accelerated dysbiosis of gut microbiota during aggravation of DSS-induced colitis by a butyrate-producing bacterium.</title>
        <authorList>
            <person name="Zhang Q."/>
            <person name="Wu Y."/>
            <person name="Wang J."/>
            <person name="Wu G."/>
            <person name="Long W."/>
            <person name="Xue Z."/>
            <person name="Wang L."/>
            <person name="Zhang X."/>
            <person name="Pang X."/>
            <person name="Zhao Y."/>
            <person name="Zhao L."/>
            <person name="Zhang C."/>
        </authorList>
    </citation>
    <scope>NUCLEOTIDE SEQUENCE [LARGE SCALE GENOMIC DNA]</scope>
    <source>
        <strain evidence="1 2">BPB5</strain>
    </source>
</reference>
<dbReference type="EMBL" id="CP012098">
    <property type="protein sequence ID" value="AQP40832.1"/>
    <property type="molecule type" value="Genomic_DNA"/>
</dbReference>
<organism evidence="1 2">
    <name type="scientific">Anaerostipes hadrus</name>
    <dbReference type="NCBI Taxonomy" id="649756"/>
    <lineage>
        <taxon>Bacteria</taxon>
        <taxon>Bacillati</taxon>
        <taxon>Bacillota</taxon>
        <taxon>Clostridia</taxon>
        <taxon>Lachnospirales</taxon>
        <taxon>Lachnospiraceae</taxon>
        <taxon>Anaerostipes</taxon>
    </lineage>
</organism>
<evidence type="ECO:0000313" key="1">
    <source>
        <dbReference type="EMBL" id="AQP40832.1"/>
    </source>
</evidence>